<protein>
    <submittedName>
        <fullName evidence="18">Neuronal acetylcholine receptor subunit alpha-10-like isoform X2</fullName>
    </submittedName>
</protein>
<dbReference type="STRING" id="10195.A0A3M7PMI7"/>
<proteinExistence type="inferred from homology"/>
<dbReference type="Gene3D" id="1.20.58.390">
    <property type="entry name" value="Neurotransmitter-gated ion-channel transmembrane domain"/>
    <property type="match status" value="2"/>
</dbReference>
<keyword evidence="19" id="KW-1185">Reference proteome</keyword>
<evidence type="ECO:0000256" key="10">
    <source>
        <dbReference type="ARBA" id="ARBA00023170"/>
    </source>
</evidence>
<dbReference type="SUPFAM" id="SSF63712">
    <property type="entry name" value="Nicotinic receptor ligand binding domain-like"/>
    <property type="match status" value="1"/>
</dbReference>
<dbReference type="GO" id="GO:0004888">
    <property type="term" value="F:transmembrane signaling receptor activity"/>
    <property type="evidence" value="ECO:0007669"/>
    <property type="project" value="InterPro"/>
</dbReference>
<dbReference type="InterPro" id="IPR036734">
    <property type="entry name" value="Neur_chan_lig-bd_sf"/>
</dbReference>
<keyword evidence="11" id="KW-0325">Glycoprotein</keyword>
<evidence type="ECO:0000313" key="18">
    <source>
        <dbReference type="EMBL" id="RNA00322.1"/>
    </source>
</evidence>
<feature type="transmembrane region" description="Helical" evidence="15">
    <location>
        <begin position="557"/>
        <end position="574"/>
    </location>
</feature>
<evidence type="ECO:0000256" key="6">
    <source>
        <dbReference type="ARBA" id="ARBA00023018"/>
    </source>
</evidence>
<dbReference type="InterPro" id="IPR006029">
    <property type="entry name" value="Neurotrans-gated_channel_TM"/>
</dbReference>
<evidence type="ECO:0000256" key="8">
    <source>
        <dbReference type="ARBA" id="ARBA00023136"/>
    </source>
</evidence>
<dbReference type="Gene3D" id="2.70.170.10">
    <property type="entry name" value="Neurotransmitter-gated ion-channel ligand-binding domain"/>
    <property type="match status" value="1"/>
</dbReference>
<dbReference type="GO" id="GO:0045211">
    <property type="term" value="C:postsynaptic membrane"/>
    <property type="evidence" value="ECO:0007669"/>
    <property type="project" value="InterPro"/>
</dbReference>
<feature type="transmembrane region" description="Helical" evidence="15">
    <location>
        <begin position="313"/>
        <end position="340"/>
    </location>
</feature>
<dbReference type="EMBL" id="REGN01009819">
    <property type="protein sequence ID" value="RNA00322.1"/>
    <property type="molecule type" value="Genomic_DNA"/>
</dbReference>
<evidence type="ECO:0000313" key="19">
    <source>
        <dbReference type="Proteomes" id="UP000276133"/>
    </source>
</evidence>
<dbReference type="PANTHER" id="PTHR18945">
    <property type="entry name" value="NEUROTRANSMITTER GATED ION CHANNEL"/>
    <property type="match status" value="1"/>
</dbReference>
<evidence type="ECO:0000256" key="13">
    <source>
        <dbReference type="ARBA" id="ARBA00023303"/>
    </source>
</evidence>
<keyword evidence="13 15" id="KW-0407">Ion channel</keyword>
<feature type="transmembrane region" description="Helical" evidence="15">
    <location>
        <begin position="6"/>
        <end position="31"/>
    </location>
</feature>
<evidence type="ECO:0000256" key="7">
    <source>
        <dbReference type="ARBA" id="ARBA00023065"/>
    </source>
</evidence>
<dbReference type="OrthoDB" id="5975154at2759"/>
<keyword evidence="3" id="KW-1003">Cell membrane</keyword>
<evidence type="ECO:0000256" key="1">
    <source>
        <dbReference type="ARBA" id="ARBA00009237"/>
    </source>
</evidence>
<dbReference type="InterPro" id="IPR038050">
    <property type="entry name" value="Neuro_actylchol_rec"/>
</dbReference>
<evidence type="ECO:0000259" key="17">
    <source>
        <dbReference type="Pfam" id="PF02932"/>
    </source>
</evidence>
<evidence type="ECO:0000256" key="2">
    <source>
        <dbReference type="ARBA" id="ARBA00022448"/>
    </source>
</evidence>
<dbReference type="Pfam" id="PF02931">
    <property type="entry name" value="Neur_chan_LBD"/>
    <property type="match status" value="1"/>
</dbReference>
<dbReference type="Pfam" id="PF02932">
    <property type="entry name" value="Neur_chan_memb"/>
    <property type="match status" value="1"/>
</dbReference>
<dbReference type="InterPro" id="IPR018000">
    <property type="entry name" value="Neurotransmitter_ion_chnl_CS"/>
</dbReference>
<feature type="domain" description="Neurotransmitter-gated ion-channel transmembrane" evidence="17">
    <location>
        <begin position="258"/>
        <end position="425"/>
    </location>
</feature>
<keyword evidence="4 15" id="KW-0812">Transmembrane</keyword>
<keyword evidence="7 15" id="KW-0406">Ion transport</keyword>
<evidence type="ECO:0000259" key="16">
    <source>
        <dbReference type="Pfam" id="PF02931"/>
    </source>
</evidence>
<keyword evidence="9" id="KW-1015">Disulfide bond</keyword>
<keyword evidence="12" id="KW-1071">Ligand-gated ion channel</keyword>
<keyword evidence="2 15" id="KW-0813">Transport</keyword>
<feature type="transmembrane region" description="Helical" evidence="15">
    <location>
        <begin position="281"/>
        <end position="301"/>
    </location>
</feature>
<comment type="subcellular location">
    <subcellularLocation>
        <location evidence="14">Synaptic cell membrane</location>
        <topology evidence="14">Multi-pass membrane protein</topology>
    </subcellularLocation>
</comment>
<dbReference type="PRINTS" id="PR00252">
    <property type="entry name" value="NRIONCHANNEL"/>
</dbReference>
<dbReference type="InterPro" id="IPR006202">
    <property type="entry name" value="Neur_chan_lig-bd"/>
</dbReference>
<evidence type="ECO:0000256" key="3">
    <source>
        <dbReference type="ARBA" id="ARBA00022475"/>
    </source>
</evidence>
<organism evidence="18 19">
    <name type="scientific">Brachionus plicatilis</name>
    <name type="common">Marine rotifer</name>
    <name type="synonym">Brachionus muelleri</name>
    <dbReference type="NCBI Taxonomy" id="10195"/>
    <lineage>
        <taxon>Eukaryota</taxon>
        <taxon>Metazoa</taxon>
        <taxon>Spiralia</taxon>
        <taxon>Gnathifera</taxon>
        <taxon>Rotifera</taxon>
        <taxon>Eurotatoria</taxon>
        <taxon>Monogononta</taxon>
        <taxon>Pseudotrocha</taxon>
        <taxon>Ploima</taxon>
        <taxon>Brachionidae</taxon>
        <taxon>Brachionus</taxon>
    </lineage>
</organism>
<dbReference type="FunFam" id="2.70.170.10:FF:000016">
    <property type="entry name" value="Nicotinic acetylcholine receptor subunit"/>
    <property type="match status" value="1"/>
</dbReference>
<keyword evidence="6" id="KW-0770">Synapse</keyword>
<reference evidence="18 19" key="1">
    <citation type="journal article" date="2018" name="Sci. Rep.">
        <title>Genomic signatures of local adaptation to the degree of environmental predictability in rotifers.</title>
        <authorList>
            <person name="Franch-Gras L."/>
            <person name="Hahn C."/>
            <person name="Garcia-Roger E.M."/>
            <person name="Carmona M.J."/>
            <person name="Serra M."/>
            <person name="Gomez A."/>
        </authorList>
    </citation>
    <scope>NUCLEOTIDE SEQUENCE [LARGE SCALE GENOMIC DNA]</scope>
    <source>
        <strain evidence="18">HYR1</strain>
    </source>
</reference>
<keyword evidence="5 15" id="KW-1133">Transmembrane helix</keyword>
<dbReference type="PRINTS" id="PR00254">
    <property type="entry name" value="NICOTINICR"/>
</dbReference>
<comment type="caution">
    <text evidence="18">The sequence shown here is derived from an EMBL/GenBank/DDBJ whole genome shotgun (WGS) entry which is preliminary data.</text>
</comment>
<feature type="transmembrane region" description="Helical" evidence="15">
    <location>
        <begin position="253"/>
        <end position="275"/>
    </location>
</feature>
<keyword evidence="8 15" id="KW-0472">Membrane</keyword>
<dbReference type="InterPro" id="IPR006201">
    <property type="entry name" value="Neur_channel"/>
</dbReference>
<evidence type="ECO:0000256" key="9">
    <source>
        <dbReference type="ARBA" id="ARBA00023157"/>
    </source>
</evidence>
<evidence type="ECO:0000256" key="12">
    <source>
        <dbReference type="ARBA" id="ARBA00023286"/>
    </source>
</evidence>
<evidence type="ECO:0000256" key="4">
    <source>
        <dbReference type="ARBA" id="ARBA00022692"/>
    </source>
</evidence>
<comment type="similarity">
    <text evidence="1">Belongs to the ligand-gated ion channel (TC 1.A.9) family. Acetylcholine receptor (TC 1.A.9.1) subfamily.</text>
</comment>
<name>A0A3M7PMI7_BRAPC</name>
<gene>
    <name evidence="18" type="ORF">BpHYR1_019898</name>
</gene>
<feature type="domain" description="Neurotransmitter-gated ion-channel ligand-binding" evidence="16">
    <location>
        <begin position="42"/>
        <end position="250"/>
    </location>
</feature>
<evidence type="ECO:0000256" key="14">
    <source>
        <dbReference type="ARBA" id="ARBA00034099"/>
    </source>
</evidence>
<evidence type="ECO:0000256" key="11">
    <source>
        <dbReference type="ARBA" id="ARBA00023180"/>
    </source>
</evidence>
<keyword evidence="10 18" id="KW-0675">Receptor</keyword>
<dbReference type="Proteomes" id="UP000276133">
    <property type="component" value="Unassembled WGS sequence"/>
</dbReference>
<dbReference type="GO" id="GO:0022848">
    <property type="term" value="F:acetylcholine-gated monoatomic cation-selective channel activity"/>
    <property type="evidence" value="ECO:0007669"/>
    <property type="project" value="InterPro"/>
</dbReference>
<evidence type="ECO:0000256" key="15">
    <source>
        <dbReference type="RuleBase" id="RU000687"/>
    </source>
</evidence>
<dbReference type="PROSITE" id="PS00236">
    <property type="entry name" value="NEUROTR_ION_CHANNEL"/>
    <property type="match status" value="1"/>
</dbReference>
<dbReference type="InterPro" id="IPR002394">
    <property type="entry name" value="Nicotinic_acetylcholine_rcpt"/>
</dbReference>
<dbReference type="InterPro" id="IPR036719">
    <property type="entry name" value="Neuro-gated_channel_TM_sf"/>
</dbReference>
<dbReference type="AlphaFoldDB" id="A0A3M7PMI7"/>
<dbReference type="CDD" id="cd19051">
    <property type="entry name" value="LGIC_TM_cation"/>
    <property type="match status" value="1"/>
</dbReference>
<sequence length="576" mass="66541">MLFPLTSLFWATSLIGFMLLFNIQSVMSIIFNNSGPIQLNNEKRLIDDLLKNYQVKFGRPVNNMSEKVVVYFGLYLIQLIDLDEKNQVLVTNVHSVYQWKDNALKWNISQYGDVFDIRLPVNRIWTPDIVLYNYADARLEEKREVLAIVKPDGTVTWRPPSIFKSTCQINIQKFPYDEQNCSMKFGSWTYNGDSIDIRFYEGLEEINRNQYTESNEWDIISAKGIRSEIKYECCIEIFPDITFFLKMKRKGGFYNYILVLPCVLLSCLTTILFWLPPESPAKMVLGMNIFTSFFVLLLLLSKNVPSASDNIPVIGAYYCLNMVMIATSTCSCTAVVHIFFRGQGHVPYIIRKIFLEFLARIFCMVTPPALPPAPVKKSRKIETHATIITSVNNTSNQSNGNLQHHVNKVPVYQTLSNQTQVNSQSCTALNGNEETNNYMNKPYPNDQIHKANYAGIGHCEILGYQTFINPQIYQTLPSQGPKYPTVQNHQQFHQNNSIQYNKNHLTNDLNLSFSLIENDIKEIRDYLRHTRKKLENTDAKSKQTNEWKQVALVLDRTLFYLYIIAIIVSFILMFPR</sequence>
<dbReference type="SUPFAM" id="SSF90112">
    <property type="entry name" value="Neurotransmitter-gated ion-channel transmembrane pore"/>
    <property type="match status" value="1"/>
</dbReference>
<accession>A0A3M7PMI7</accession>
<evidence type="ECO:0000256" key="5">
    <source>
        <dbReference type="ARBA" id="ARBA00022989"/>
    </source>
</evidence>